<gene>
    <name evidence="2" type="ORF">B296_00035754</name>
</gene>
<accession>A0A426ZUU6</accession>
<evidence type="ECO:0000313" key="3">
    <source>
        <dbReference type="Proteomes" id="UP000287651"/>
    </source>
</evidence>
<organism evidence="2 3">
    <name type="scientific">Ensete ventricosum</name>
    <name type="common">Abyssinian banana</name>
    <name type="synonym">Musa ensete</name>
    <dbReference type="NCBI Taxonomy" id="4639"/>
    <lineage>
        <taxon>Eukaryota</taxon>
        <taxon>Viridiplantae</taxon>
        <taxon>Streptophyta</taxon>
        <taxon>Embryophyta</taxon>
        <taxon>Tracheophyta</taxon>
        <taxon>Spermatophyta</taxon>
        <taxon>Magnoliopsida</taxon>
        <taxon>Liliopsida</taxon>
        <taxon>Zingiberales</taxon>
        <taxon>Musaceae</taxon>
        <taxon>Ensete</taxon>
    </lineage>
</organism>
<reference evidence="2 3" key="1">
    <citation type="journal article" date="2014" name="Agronomy (Basel)">
        <title>A Draft Genome Sequence for Ensete ventricosum, the Drought-Tolerant Tree Against Hunger.</title>
        <authorList>
            <person name="Harrison J."/>
            <person name="Moore K.A."/>
            <person name="Paszkiewicz K."/>
            <person name="Jones T."/>
            <person name="Grant M."/>
            <person name="Ambacheew D."/>
            <person name="Muzemil S."/>
            <person name="Studholme D.J."/>
        </authorList>
    </citation>
    <scope>NUCLEOTIDE SEQUENCE [LARGE SCALE GENOMIC DNA]</scope>
</reference>
<feature type="non-terminal residue" evidence="2">
    <location>
        <position position="1"/>
    </location>
</feature>
<evidence type="ECO:0000313" key="2">
    <source>
        <dbReference type="EMBL" id="RRT67743.1"/>
    </source>
</evidence>
<proteinExistence type="predicted"/>
<dbReference type="AlphaFoldDB" id="A0A426ZUU6"/>
<dbReference type="EMBL" id="AMZH03004927">
    <property type="protein sequence ID" value="RRT67743.1"/>
    <property type="molecule type" value="Genomic_DNA"/>
</dbReference>
<evidence type="ECO:0000256" key="1">
    <source>
        <dbReference type="SAM" id="MobiDB-lite"/>
    </source>
</evidence>
<name>A0A426ZUU6_ENSVE</name>
<comment type="caution">
    <text evidence="2">The sequence shown here is derived from an EMBL/GenBank/DDBJ whole genome shotgun (WGS) entry which is preliminary data.</text>
</comment>
<protein>
    <submittedName>
        <fullName evidence="2">Uncharacterized protein</fullName>
    </submittedName>
</protein>
<feature type="region of interest" description="Disordered" evidence="1">
    <location>
        <begin position="1"/>
        <end position="21"/>
    </location>
</feature>
<sequence length="72" mass="7949">KSGGSGEASGGASRRSGQVKVRMTQREFRELQSRTNPSDLGRVIVEEHERGRWDKRTGNVASSFGLTTIQEE</sequence>
<dbReference type="Proteomes" id="UP000287651">
    <property type="component" value="Unassembled WGS sequence"/>
</dbReference>